<evidence type="ECO:0000256" key="1">
    <source>
        <dbReference type="SAM" id="SignalP"/>
    </source>
</evidence>
<dbReference type="EMBL" id="JAERTZ010000019">
    <property type="protein sequence ID" value="MBL1377502.1"/>
    <property type="molecule type" value="Genomic_DNA"/>
</dbReference>
<feature type="signal peptide" evidence="1">
    <location>
        <begin position="1"/>
        <end position="20"/>
    </location>
</feature>
<comment type="caution">
    <text evidence="2">The sequence shown here is derived from an EMBL/GenBank/DDBJ whole genome shotgun (WGS) entry which is preliminary data.</text>
</comment>
<name>A0ABS1QRL2_9GAMM</name>
<organism evidence="2 3">
    <name type="scientific">Zobellella iuensis</name>
    <dbReference type="NCBI Taxonomy" id="2803811"/>
    <lineage>
        <taxon>Bacteria</taxon>
        <taxon>Pseudomonadati</taxon>
        <taxon>Pseudomonadota</taxon>
        <taxon>Gammaproteobacteria</taxon>
        <taxon>Aeromonadales</taxon>
        <taxon>Aeromonadaceae</taxon>
        <taxon>Zobellella</taxon>
    </lineage>
</organism>
<evidence type="ECO:0000313" key="2">
    <source>
        <dbReference type="EMBL" id="MBL1377502.1"/>
    </source>
</evidence>
<gene>
    <name evidence="2" type="ORF">JKV55_09180</name>
</gene>
<protein>
    <recommendedName>
        <fullName evidence="4">ABC transporter substrate-binding protein</fullName>
    </recommendedName>
</protein>
<sequence>MKLRCCLCLLLLLLPLGARAAAVASAVPVLHALNRSLLEGTGLEARYLPPARLPVNRIGGWLGKADAGQLAPAEALLTIESVWPGLELYPLLRQLDIRVVPIDVASEIAPGGARVTQRPGLASPDYFWLDFANLTLMANVAARDLARLWPEQAGQIEANRLVLQRHIQQQAMRLDELLLSHDIGSVALMDERLTPLAQAMALPLVAPESADLLLAAGKAEAGTATVWELDPLARPQRRDLSGWLTGQLDALERVLAP</sequence>
<proteinExistence type="predicted"/>
<dbReference type="RefSeq" id="WP_202084469.1">
    <property type="nucleotide sequence ID" value="NZ_JAERTZ010000019.1"/>
</dbReference>
<evidence type="ECO:0008006" key="4">
    <source>
        <dbReference type="Google" id="ProtNLM"/>
    </source>
</evidence>
<keyword evidence="3" id="KW-1185">Reference proteome</keyword>
<feature type="chain" id="PRO_5045834461" description="ABC transporter substrate-binding protein" evidence="1">
    <location>
        <begin position="21"/>
        <end position="257"/>
    </location>
</feature>
<keyword evidence="1" id="KW-0732">Signal</keyword>
<evidence type="ECO:0000313" key="3">
    <source>
        <dbReference type="Proteomes" id="UP000638570"/>
    </source>
</evidence>
<dbReference type="SUPFAM" id="SSF53807">
    <property type="entry name" value="Helical backbone' metal receptor"/>
    <property type="match status" value="1"/>
</dbReference>
<dbReference type="Proteomes" id="UP000638570">
    <property type="component" value="Unassembled WGS sequence"/>
</dbReference>
<reference evidence="3" key="1">
    <citation type="submission" date="2021-01" db="EMBL/GenBank/DDBJ databases">
        <title>Genome public.</title>
        <authorList>
            <person name="Liu C."/>
            <person name="Sun Q."/>
        </authorList>
    </citation>
    <scope>NUCLEOTIDE SEQUENCE [LARGE SCALE GENOMIC DNA]</scope>
    <source>
        <strain evidence="3">CGMCC 1.18722</strain>
    </source>
</reference>
<accession>A0ABS1QRL2</accession>